<dbReference type="InterPro" id="IPR009010">
    <property type="entry name" value="Asp_de-COase-like_dom_sf"/>
</dbReference>
<dbReference type="GO" id="GO:0043546">
    <property type="term" value="F:molybdopterin cofactor binding"/>
    <property type="evidence" value="ECO:0007669"/>
    <property type="project" value="InterPro"/>
</dbReference>
<proteinExistence type="predicted"/>
<dbReference type="AlphaFoldDB" id="A0AAC8TJK4"/>
<dbReference type="KEGG" id="age:AA314_10113"/>
<organism evidence="2 3">
    <name type="scientific">Archangium gephyra</name>
    <dbReference type="NCBI Taxonomy" id="48"/>
    <lineage>
        <taxon>Bacteria</taxon>
        <taxon>Pseudomonadati</taxon>
        <taxon>Myxococcota</taxon>
        <taxon>Myxococcia</taxon>
        <taxon>Myxococcales</taxon>
        <taxon>Cystobacterineae</taxon>
        <taxon>Archangiaceae</taxon>
        <taxon>Archangium</taxon>
    </lineage>
</organism>
<dbReference type="Gene3D" id="2.40.40.20">
    <property type="match status" value="1"/>
</dbReference>
<sequence length="67" mass="7360">MQVTSARGSVRLQAKPSMRVRPGVVFALMHSMKHLVNAATSDHVDPISAQPEYKMAAVRVERVKEGT</sequence>
<evidence type="ECO:0000259" key="1">
    <source>
        <dbReference type="Pfam" id="PF01568"/>
    </source>
</evidence>
<dbReference type="Proteomes" id="UP000035579">
    <property type="component" value="Chromosome"/>
</dbReference>
<dbReference type="InterPro" id="IPR006657">
    <property type="entry name" value="MoPterin_dinucl-bd_dom"/>
</dbReference>
<name>A0AAC8TJK4_9BACT</name>
<gene>
    <name evidence="2" type="ORF">AA314_10113</name>
</gene>
<dbReference type="GO" id="GO:0016491">
    <property type="term" value="F:oxidoreductase activity"/>
    <property type="evidence" value="ECO:0007669"/>
    <property type="project" value="InterPro"/>
</dbReference>
<evidence type="ECO:0000313" key="2">
    <source>
        <dbReference type="EMBL" id="AKJ08487.1"/>
    </source>
</evidence>
<dbReference type="Pfam" id="PF01568">
    <property type="entry name" value="Molydop_binding"/>
    <property type="match status" value="1"/>
</dbReference>
<evidence type="ECO:0000313" key="3">
    <source>
        <dbReference type="Proteomes" id="UP000035579"/>
    </source>
</evidence>
<dbReference type="SUPFAM" id="SSF50692">
    <property type="entry name" value="ADC-like"/>
    <property type="match status" value="1"/>
</dbReference>
<protein>
    <submittedName>
        <fullName evidence="2">Periplasmic nitrate reductase</fullName>
    </submittedName>
</protein>
<feature type="domain" description="Molybdopterin dinucleotide-binding" evidence="1">
    <location>
        <begin position="2"/>
        <end position="55"/>
    </location>
</feature>
<dbReference type="EMBL" id="CP011509">
    <property type="protein sequence ID" value="AKJ08487.1"/>
    <property type="molecule type" value="Genomic_DNA"/>
</dbReference>
<reference evidence="2 3" key="1">
    <citation type="submission" date="2015-05" db="EMBL/GenBank/DDBJ databases">
        <title>Genome assembly of Archangium gephyra DSM 2261.</title>
        <authorList>
            <person name="Sharma G."/>
            <person name="Subramanian S."/>
        </authorList>
    </citation>
    <scope>NUCLEOTIDE SEQUENCE [LARGE SCALE GENOMIC DNA]</scope>
    <source>
        <strain evidence="2 3">DSM 2261</strain>
    </source>
</reference>
<accession>A0AAC8TJK4</accession>